<dbReference type="PANTHER" id="PTHR31919:SF1">
    <property type="entry name" value="ZINC FINGERS AND HOMEOBOXES PROTEIN 1, ISOFORM 2"/>
    <property type="match status" value="1"/>
</dbReference>
<protein>
    <submittedName>
        <fullName evidence="1">Uncharacterized protein</fullName>
    </submittedName>
</protein>
<comment type="caution">
    <text evidence="1">The sequence shown here is derived from an EMBL/GenBank/DDBJ whole genome shotgun (WGS) entry which is preliminary data.</text>
</comment>
<evidence type="ECO:0000313" key="2">
    <source>
        <dbReference type="Proteomes" id="UP000316079"/>
    </source>
</evidence>
<organism evidence="1 2">
    <name type="scientific">Danionella cerebrum</name>
    <dbReference type="NCBI Taxonomy" id="2873325"/>
    <lineage>
        <taxon>Eukaryota</taxon>
        <taxon>Metazoa</taxon>
        <taxon>Chordata</taxon>
        <taxon>Craniata</taxon>
        <taxon>Vertebrata</taxon>
        <taxon>Euteleostomi</taxon>
        <taxon>Actinopterygii</taxon>
        <taxon>Neopterygii</taxon>
        <taxon>Teleostei</taxon>
        <taxon>Ostariophysi</taxon>
        <taxon>Cypriniformes</taxon>
        <taxon>Danionidae</taxon>
        <taxon>Danioninae</taxon>
        <taxon>Danionella</taxon>
    </lineage>
</organism>
<dbReference type="Proteomes" id="UP000316079">
    <property type="component" value="Unassembled WGS sequence"/>
</dbReference>
<sequence>MSFMEILGSTFDDSVFEESRNRVSAALPKYEPKLCHPLASIHTLELRICENSNGAWFTEAGYVGDPLEDQRGFKFRGDLAYRRKQYQRALDEYVSCLSLVPAGNVSVRRDVLEGIARCCCHLGKKDEALKACQKLRTEVSNTSHLTCVLQLEQSIHEHHRDLSSSVSSLQKRCCLHPYHPWHWLKLGMSLQILLENLNCSLEAPPSDEEEYREKGLETHIVLAQQTVMCLIRSRMLIEILQVQQFSFVLEKSQRALQDIEEALHDLQPTDRMLHIVSEVMAEDLNPEKMREENQDGESLLGLSIKDFDERWWNKLYTRLREEKALLVYPRIPEGS</sequence>
<evidence type="ECO:0000313" key="1">
    <source>
        <dbReference type="EMBL" id="TRY82739.1"/>
    </source>
</evidence>
<reference evidence="1" key="2">
    <citation type="submission" date="2019-04" db="EMBL/GenBank/DDBJ databases">
        <authorList>
            <person name="Kadobianskyi M."/>
            <person name="Schulze L."/>
            <person name="Schuelke M."/>
            <person name="Judkewitz B."/>
        </authorList>
    </citation>
    <scope>NUCLEOTIDE SEQUENCE</scope>
    <source>
        <strain evidence="1">Bolton</strain>
        <tissue evidence="1">Whole-body</tissue>
    </source>
</reference>
<dbReference type="EMBL" id="SRMA01026541">
    <property type="protein sequence ID" value="TRY82738.1"/>
    <property type="molecule type" value="Genomic_DNA"/>
</dbReference>
<dbReference type="SUPFAM" id="SSF48452">
    <property type="entry name" value="TPR-like"/>
    <property type="match status" value="1"/>
</dbReference>
<dbReference type="OrthoDB" id="6334002at2759"/>
<gene>
    <name evidence="1" type="ORF">DNTS_005495</name>
</gene>
<dbReference type="PANTHER" id="PTHR31919">
    <property type="entry name" value="ZINC FINGERS AND HOMEOBOXES PROTEIN 1, ISOFORM 2"/>
    <property type="match status" value="1"/>
</dbReference>
<dbReference type="Pfam" id="PF17826">
    <property type="entry name" value="DUF5588"/>
    <property type="match status" value="2"/>
</dbReference>
<dbReference type="Gene3D" id="1.25.40.10">
    <property type="entry name" value="Tetratricopeptide repeat domain"/>
    <property type="match status" value="1"/>
</dbReference>
<proteinExistence type="predicted"/>
<dbReference type="InterPro" id="IPR041404">
    <property type="entry name" value="DUF5588"/>
</dbReference>
<reference evidence="1 2" key="1">
    <citation type="journal article" date="2019" name="Sci. Data">
        <title>Hybrid genome assembly and annotation of Danionella translucida.</title>
        <authorList>
            <person name="Kadobianskyi M."/>
            <person name="Schulze L."/>
            <person name="Schuelke M."/>
            <person name="Judkewitz B."/>
        </authorList>
    </citation>
    <scope>NUCLEOTIDE SEQUENCE [LARGE SCALE GENOMIC DNA]</scope>
    <source>
        <strain evidence="1 2">Bolton</strain>
    </source>
</reference>
<dbReference type="AlphaFoldDB" id="A0A553PYI4"/>
<dbReference type="InterPro" id="IPR011990">
    <property type="entry name" value="TPR-like_helical_dom_sf"/>
</dbReference>
<accession>A0A553PYI4</accession>
<dbReference type="EMBL" id="SRMA01026541">
    <property type="protein sequence ID" value="TRY82739.1"/>
    <property type="molecule type" value="Genomic_DNA"/>
</dbReference>
<name>A0A553PYI4_9TELE</name>
<keyword evidence="2" id="KW-1185">Reference proteome</keyword>